<protein>
    <submittedName>
        <fullName evidence="3">Barstar family protein</fullName>
    </submittedName>
</protein>
<proteinExistence type="inferred from homology"/>
<name>A0ABS7PNH5_9SPHN</name>
<dbReference type="EMBL" id="JAINVV010000004">
    <property type="protein sequence ID" value="MBY8822544.1"/>
    <property type="molecule type" value="Genomic_DNA"/>
</dbReference>
<dbReference type="InterPro" id="IPR035905">
    <property type="entry name" value="Barstar-like_sf"/>
</dbReference>
<dbReference type="Proteomes" id="UP000706039">
    <property type="component" value="Unassembled WGS sequence"/>
</dbReference>
<dbReference type="InterPro" id="IPR000468">
    <property type="entry name" value="Barstar"/>
</dbReference>
<reference evidence="3 4" key="1">
    <citation type="submission" date="2021-08" db="EMBL/GenBank/DDBJ databases">
        <authorList>
            <person name="Tuo L."/>
        </authorList>
    </citation>
    <scope>NUCLEOTIDE SEQUENCE [LARGE SCALE GENOMIC DNA]</scope>
    <source>
        <strain evidence="3 4">JCM 31229</strain>
    </source>
</reference>
<dbReference type="Gene3D" id="3.30.370.10">
    <property type="entry name" value="Barstar-like"/>
    <property type="match status" value="1"/>
</dbReference>
<evidence type="ECO:0000256" key="1">
    <source>
        <dbReference type="ARBA" id="ARBA00006845"/>
    </source>
</evidence>
<comment type="similarity">
    <text evidence="1">Belongs to the barstar family.</text>
</comment>
<evidence type="ECO:0000259" key="2">
    <source>
        <dbReference type="Pfam" id="PF01337"/>
    </source>
</evidence>
<sequence length="97" mass="10252">MAEVIRLDGRGWADVESFYDAFLAAIDAPSWHGHSIDALADSLIGGGINGVEPPFAVEILCPARPVPALTALFDALVGIADDARALNRPITLSFVHI</sequence>
<evidence type="ECO:0000313" key="3">
    <source>
        <dbReference type="EMBL" id="MBY8822544.1"/>
    </source>
</evidence>
<feature type="domain" description="Barstar (barnase inhibitor)" evidence="2">
    <location>
        <begin position="3"/>
        <end position="84"/>
    </location>
</feature>
<organism evidence="3 4">
    <name type="scientific">Sphingomonas colocasiae</name>
    <dbReference type="NCBI Taxonomy" id="1848973"/>
    <lineage>
        <taxon>Bacteria</taxon>
        <taxon>Pseudomonadati</taxon>
        <taxon>Pseudomonadota</taxon>
        <taxon>Alphaproteobacteria</taxon>
        <taxon>Sphingomonadales</taxon>
        <taxon>Sphingomonadaceae</taxon>
        <taxon>Sphingomonas</taxon>
    </lineage>
</organism>
<gene>
    <name evidence="3" type="ORF">K7G82_09585</name>
</gene>
<dbReference type="SUPFAM" id="SSF52038">
    <property type="entry name" value="Barstar-related"/>
    <property type="match status" value="1"/>
</dbReference>
<dbReference type="RefSeq" id="WP_222989617.1">
    <property type="nucleotide sequence ID" value="NZ_JAINVV010000004.1"/>
</dbReference>
<keyword evidence="4" id="KW-1185">Reference proteome</keyword>
<accession>A0ABS7PNH5</accession>
<dbReference type="Pfam" id="PF01337">
    <property type="entry name" value="Barstar"/>
    <property type="match status" value="1"/>
</dbReference>
<evidence type="ECO:0000313" key="4">
    <source>
        <dbReference type="Proteomes" id="UP000706039"/>
    </source>
</evidence>
<comment type="caution">
    <text evidence="3">The sequence shown here is derived from an EMBL/GenBank/DDBJ whole genome shotgun (WGS) entry which is preliminary data.</text>
</comment>